<evidence type="ECO:0000256" key="2">
    <source>
        <dbReference type="ARBA" id="ARBA00023172"/>
    </source>
</evidence>
<keyword evidence="2" id="KW-0233">DNA recombination</keyword>
<comment type="caution">
    <text evidence="4">The sequence shown here is derived from an EMBL/GenBank/DDBJ whole genome shotgun (WGS) entry which is preliminary data.</text>
</comment>
<proteinExistence type="predicted"/>
<dbReference type="EMBL" id="JBHUIK010000003">
    <property type="protein sequence ID" value="MFD2215002.1"/>
    <property type="molecule type" value="Genomic_DNA"/>
</dbReference>
<dbReference type="InterPro" id="IPR011109">
    <property type="entry name" value="DNA_bind_recombinase_dom"/>
</dbReference>
<dbReference type="InterPro" id="IPR036162">
    <property type="entry name" value="Resolvase-like_N_sf"/>
</dbReference>
<organism evidence="4 5">
    <name type="scientific">Metabacillus endolithicus</name>
    <dbReference type="NCBI Taxonomy" id="1535204"/>
    <lineage>
        <taxon>Bacteria</taxon>
        <taxon>Bacillati</taxon>
        <taxon>Bacillota</taxon>
        <taxon>Bacilli</taxon>
        <taxon>Bacillales</taxon>
        <taxon>Bacillaceae</taxon>
        <taxon>Metabacillus</taxon>
    </lineage>
</organism>
<evidence type="ECO:0000313" key="4">
    <source>
        <dbReference type="EMBL" id="MFD2215002.1"/>
    </source>
</evidence>
<dbReference type="InterPro" id="IPR006119">
    <property type="entry name" value="Resolv_N"/>
</dbReference>
<dbReference type="Gene3D" id="3.40.50.1390">
    <property type="entry name" value="Resolvase, N-terminal catalytic domain"/>
    <property type="match status" value="1"/>
</dbReference>
<feature type="domain" description="Recombinase" evidence="3">
    <location>
        <begin position="168"/>
        <end position="288"/>
    </location>
</feature>
<dbReference type="InterPro" id="IPR038109">
    <property type="entry name" value="DNA_bind_recomb_sf"/>
</dbReference>
<dbReference type="CDD" id="cd00338">
    <property type="entry name" value="Ser_Recombinase"/>
    <property type="match status" value="1"/>
</dbReference>
<dbReference type="PANTHER" id="PTHR30461">
    <property type="entry name" value="DNA-INVERTASE FROM LAMBDOID PROPHAGE"/>
    <property type="match status" value="1"/>
</dbReference>
<dbReference type="RefSeq" id="WP_379052354.1">
    <property type="nucleotide sequence ID" value="NZ_JBHUIK010000003.1"/>
</dbReference>
<accession>A0ABW5BXW6</accession>
<reference evidence="5" key="1">
    <citation type="journal article" date="2019" name="Int. J. Syst. Evol. Microbiol.">
        <title>The Global Catalogue of Microorganisms (GCM) 10K type strain sequencing project: providing services to taxonomists for standard genome sequencing and annotation.</title>
        <authorList>
            <consortium name="The Broad Institute Genomics Platform"/>
            <consortium name="The Broad Institute Genome Sequencing Center for Infectious Disease"/>
            <person name="Wu L."/>
            <person name="Ma J."/>
        </authorList>
    </citation>
    <scope>NUCLEOTIDE SEQUENCE [LARGE SCALE GENOMIC DNA]</scope>
    <source>
        <strain evidence="5">CGMCC 1.15474</strain>
    </source>
</reference>
<dbReference type="SUPFAM" id="SSF53041">
    <property type="entry name" value="Resolvase-like"/>
    <property type="match status" value="1"/>
</dbReference>
<dbReference type="Pfam" id="PF00239">
    <property type="entry name" value="Resolvase"/>
    <property type="match status" value="1"/>
</dbReference>
<keyword evidence="5" id="KW-1185">Reference proteome</keyword>
<dbReference type="Pfam" id="PF07508">
    <property type="entry name" value="Recombinase"/>
    <property type="match status" value="1"/>
</dbReference>
<sequence>MTETAIGYARKSIYVSGLEDERESVLYQLNQIEEYADEHDLELINIYSDIGVSGVLKSRPDLNKMLAFLRNYVQEKDEKVNYLIFYNQERLARDLSTSIELMLEITELVEEIVFVADETNTSIRNFRSTFLVNAAKAAENRRFIKKRLRQGRKAKVVYSNLYRSTFKPLGYVQPKKKELVLASVNQTRDKELNNELMIVQSIFLAYLSGMSLRKIANWLNTEFGLTKRGKQWSYKSVQYILRNPVYAGILSSVFMKNKETKQVETIESLVSISTFEYVKRKLDQESSGNKNKAKKHMPDLSLCFECFRPLELKNGGFRCPSCEREICINLFISLVRDRFVTLLTGNKIQQPILKDLLNEKMHHIESHLYSITKKLKELVQREKEIKSQLYFQNEKSLRLQEANQKEQTKLQQQLFFEKGFYQLLKGTSMDNLQKYMETGISEKGLVVVPYLLLVDFNKKNIYIKFHQNLFNQVNNNEEPFELQMVDEDIFLSKNIRDLESY</sequence>
<protein>
    <submittedName>
        <fullName evidence="4">Recombinase family protein</fullName>
    </submittedName>
</protein>
<evidence type="ECO:0000313" key="5">
    <source>
        <dbReference type="Proteomes" id="UP001597318"/>
    </source>
</evidence>
<keyword evidence="1" id="KW-0238">DNA-binding</keyword>
<dbReference type="SMART" id="SM00857">
    <property type="entry name" value="Resolvase"/>
    <property type="match status" value="1"/>
</dbReference>
<evidence type="ECO:0000259" key="3">
    <source>
        <dbReference type="PROSITE" id="PS51737"/>
    </source>
</evidence>
<dbReference type="InterPro" id="IPR050639">
    <property type="entry name" value="SSR_resolvase"/>
</dbReference>
<gene>
    <name evidence="4" type="ORF">ACFSKK_15030</name>
</gene>
<dbReference type="Proteomes" id="UP001597318">
    <property type="component" value="Unassembled WGS sequence"/>
</dbReference>
<dbReference type="PANTHER" id="PTHR30461:SF2">
    <property type="entry name" value="SERINE RECOMBINASE PINE-RELATED"/>
    <property type="match status" value="1"/>
</dbReference>
<name>A0ABW5BXW6_9BACI</name>
<dbReference type="Gene3D" id="3.90.1750.20">
    <property type="entry name" value="Putative Large Serine Recombinase, Chain B, Domain 2"/>
    <property type="match status" value="1"/>
</dbReference>
<evidence type="ECO:0000256" key="1">
    <source>
        <dbReference type="ARBA" id="ARBA00023125"/>
    </source>
</evidence>
<dbReference type="PROSITE" id="PS51737">
    <property type="entry name" value="RECOMBINASE_DNA_BIND"/>
    <property type="match status" value="1"/>
</dbReference>